<keyword evidence="2" id="KW-1133">Transmembrane helix</keyword>
<evidence type="ECO:0000313" key="3">
    <source>
        <dbReference type="EMBL" id="RSL61119.1"/>
    </source>
</evidence>
<feature type="region of interest" description="Disordered" evidence="1">
    <location>
        <begin position="1"/>
        <end position="36"/>
    </location>
</feature>
<evidence type="ECO:0000313" key="4">
    <source>
        <dbReference type="Proteomes" id="UP000288168"/>
    </source>
</evidence>
<organism evidence="3 4">
    <name type="scientific">Fusarium duplospermum</name>
    <dbReference type="NCBI Taxonomy" id="1325734"/>
    <lineage>
        <taxon>Eukaryota</taxon>
        <taxon>Fungi</taxon>
        <taxon>Dikarya</taxon>
        <taxon>Ascomycota</taxon>
        <taxon>Pezizomycotina</taxon>
        <taxon>Sordariomycetes</taxon>
        <taxon>Hypocreomycetidae</taxon>
        <taxon>Hypocreales</taxon>
        <taxon>Nectriaceae</taxon>
        <taxon>Fusarium</taxon>
        <taxon>Fusarium solani species complex</taxon>
    </lineage>
</organism>
<dbReference type="Proteomes" id="UP000288168">
    <property type="component" value="Unassembled WGS sequence"/>
</dbReference>
<feature type="compositionally biased region" description="Polar residues" evidence="1">
    <location>
        <begin position="1"/>
        <end position="13"/>
    </location>
</feature>
<keyword evidence="2" id="KW-0472">Membrane</keyword>
<feature type="transmembrane region" description="Helical" evidence="2">
    <location>
        <begin position="176"/>
        <end position="200"/>
    </location>
</feature>
<accession>A0A428Q7A2</accession>
<dbReference type="EMBL" id="NKCI01000053">
    <property type="protein sequence ID" value="RSL61119.1"/>
    <property type="molecule type" value="Genomic_DNA"/>
</dbReference>
<dbReference type="AlphaFoldDB" id="A0A428Q7A2"/>
<dbReference type="OrthoDB" id="5102561at2759"/>
<keyword evidence="2" id="KW-0812">Transmembrane</keyword>
<feature type="transmembrane region" description="Helical" evidence="2">
    <location>
        <begin position="73"/>
        <end position="93"/>
    </location>
</feature>
<name>A0A428Q7A2_9HYPO</name>
<evidence type="ECO:0000256" key="2">
    <source>
        <dbReference type="SAM" id="Phobius"/>
    </source>
</evidence>
<feature type="transmembrane region" description="Helical" evidence="2">
    <location>
        <begin position="145"/>
        <end position="164"/>
    </location>
</feature>
<proteinExistence type="predicted"/>
<gene>
    <name evidence="3" type="ORF">CEP54_006351</name>
</gene>
<evidence type="ECO:0000256" key="1">
    <source>
        <dbReference type="SAM" id="MobiDB-lite"/>
    </source>
</evidence>
<comment type="caution">
    <text evidence="3">The sequence shown here is derived from an EMBL/GenBank/DDBJ whole genome shotgun (WGS) entry which is preliminary data.</text>
</comment>
<sequence length="239" mass="26448">MAAKGQTTETAYQSLPRDDPSAALLHPDEREEEERKPSVSITFSPILFLRFVVIALGITATVYICMPWYHDGLAAFFGIWSILLILWNSYHLISGLIYCACCGKKGGNNVVDITLGSFFCSFGFVSAIQLGSPQTRSILVKLKPYLINLVDLGFGGFFIIPSVVALTSDVWYYDGIVGGLCITLSTLEFIIAFLSLFSIFRKVKVVLYKAEEHDKPAYTIPELYRDDASEPRASTSSDV</sequence>
<feature type="compositionally biased region" description="Basic and acidic residues" evidence="1">
    <location>
        <begin position="16"/>
        <end position="36"/>
    </location>
</feature>
<keyword evidence="4" id="KW-1185">Reference proteome</keyword>
<feature type="transmembrane region" description="Helical" evidence="2">
    <location>
        <begin position="47"/>
        <end position="66"/>
    </location>
</feature>
<reference evidence="3 4" key="1">
    <citation type="submission" date="2017-06" db="EMBL/GenBank/DDBJ databases">
        <title>Comparative genomic analysis of Ambrosia Fusariam Clade fungi.</title>
        <authorList>
            <person name="Stajich J.E."/>
            <person name="Carrillo J."/>
            <person name="Kijimoto T."/>
            <person name="Eskalen A."/>
            <person name="O'Donnell K."/>
            <person name="Kasson M."/>
        </authorList>
    </citation>
    <scope>NUCLEOTIDE SEQUENCE [LARGE SCALE GENOMIC DNA]</scope>
    <source>
        <strain evidence="3 4">NRRL62584</strain>
    </source>
</reference>
<protein>
    <submittedName>
        <fullName evidence="3">Uncharacterized protein</fullName>
    </submittedName>
</protein>